<gene>
    <name evidence="6" type="ORF">C5Y93_12330</name>
</gene>
<evidence type="ECO:0000256" key="3">
    <source>
        <dbReference type="ARBA" id="ARBA00022679"/>
    </source>
</evidence>
<dbReference type="PIRSF" id="PIRSF000521">
    <property type="entry name" value="Transaminase_4ab_Lys_Orn"/>
    <property type="match status" value="1"/>
</dbReference>
<organism evidence="6 7">
    <name type="scientific">Blastopirellula marina</name>
    <dbReference type="NCBI Taxonomy" id="124"/>
    <lineage>
        <taxon>Bacteria</taxon>
        <taxon>Pseudomonadati</taxon>
        <taxon>Planctomycetota</taxon>
        <taxon>Planctomycetia</taxon>
        <taxon>Pirellulales</taxon>
        <taxon>Pirellulaceae</taxon>
        <taxon>Blastopirellula</taxon>
    </lineage>
</organism>
<keyword evidence="2 6" id="KW-0032">Aminotransferase</keyword>
<dbReference type="Gene3D" id="3.90.1150.10">
    <property type="entry name" value="Aspartate Aminotransferase, domain 1"/>
    <property type="match status" value="1"/>
</dbReference>
<dbReference type="EMBL" id="PUHZ01000013">
    <property type="protein sequence ID" value="PQO45711.1"/>
    <property type="molecule type" value="Genomic_DNA"/>
</dbReference>
<dbReference type="Pfam" id="PF00202">
    <property type="entry name" value="Aminotran_3"/>
    <property type="match status" value="1"/>
</dbReference>
<comment type="caution">
    <text evidence="6">The sequence shown here is derived from an EMBL/GenBank/DDBJ whole genome shotgun (WGS) entry which is preliminary data.</text>
</comment>
<dbReference type="GO" id="GO:0008483">
    <property type="term" value="F:transaminase activity"/>
    <property type="evidence" value="ECO:0007669"/>
    <property type="project" value="UniProtKB-KW"/>
</dbReference>
<accession>A0A2S8GMX2</accession>
<keyword evidence="3 6" id="KW-0808">Transferase</keyword>
<dbReference type="InterPro" id="IPR005814">
    <property type="entry name" value="Aminotrans_3"/>
</dbReference>
<dbReference type="SUPFAM" id="SSF53383">
    <property type="entry name" value="PLP-dependent transferases"/>
    <property type="match status" value="1"/>
</dbReference>
<dbReference type="InterPro" id="IPR015421">
    <property type="entry name" value="PyrdxlP-dep_Trfase_major"/>
</dbReference>
<dbReference type="RefSeq" id="WP_105335735.1">
    <property type="nucleotide sequence ID" value="NZ_PUHZ01000013.1"/>
</dbReference>
<dbReference type="GO" id="GO:0042802">
    <property type="term" value="F:identical protein binding"/>
    <property type="evidence" value="ECO:0007669"/>
    <property type="project" value="TreeGrafter"/>
</dbReference>
<dbReference type="Gene3D" id="3.40.640.10">
    <property type="entry name" value="Type I PLP-dependent aspartate aminotransferase-like (Major domain)"/>
    <property type="match status" value="1"/>
</dbReference>
<dbReference type="Proteomes" id="UP000237819">
    <property type="component" value="Unassembled WGS sequence"/>
</dbReference>
<comment type="cofactor">
    <cofactor evidence="1">
        <name>pyridoxal 5'-phosphate</name>
        <dbReference type="ChEBI" id="CHEBI:597326"/>
    </cofactor>
</comment>
<evidence type="ECO:0000313" key="6">
    <source>
        <dbReference type="EMBL" id="PQO45711.1"/>
    </source>
</evidence>
<proteinExistence type="inferred from homology"/>
<reference evidence="6 7" key="1">
    <citation type="submission" date="2018-02" db="EMBL/GenBank/DDBJ databases">
        <title>Comparative genomes isolates from brazilian mangrove.</title>
        <authorList>
            <person name="Araujo J.E."/>
            <person name="Taketani R.G."/>
            <person name="Silva M.C.P."/>
            <person name="Loureco M.V."/>
            <person name="Andreote F.D."/>
        </authorList>
    </citation>
    <scope>NUCLEOTIDE SEQUENCE [LARGE SCALE GENOMIC DNA]</scope>
    <source>
        <strain evidence="6 7">Nap-Phe MGV</strain>
    </source>
</reference>
<name>A0A2S8GMX2_9BACT</name>
<dbReference type="PANTHER" id="PTHR11986">
    <property type="entry name" value="AMINOTRANSFERASE CLASS III"/>
    <property type="match status" value="1"/>
</dbReference>
<evidence type="ECO:0000256" key="2">
    <source>
        <dbReference type="ARBA" id="ARBA00022576"/>
    </source>
</evidence>
<dbReference type="InterPro" id="IPR050103">
    <property type="entry name" value="Class-III_PLP-dep_AT"/>
</dbReference>
<protein>
    <submittedName>
        <fullName evidence="6">Acetylornithine aminotransferase</fullName>
    </submittedName>
</protein>
<dbReference type="OrthoDB" id="241503at2"/>
<sequence>MDQPKLHADQLRSDPRVAEAKRLLRAALAEHTASLTRRDPTPELAGDYDAMLTQFAELRGNPLYYPFLGSGIGRGSLVELADGSVKYDMISGIGVHVCGHSMPELIDVLTDAALEDTVMQGNLQQNVESLEVCRRLLTMACRQGAALDHCFLTSSGAMANENALKILFQYRPGSNRILAFDNAFAGRSLVLSQVTDRPLYRAGLPATIPVDFVPFFDHHRPDESLRDAAAALQMYLSRYPGAHCGFMMELVQGEGGYRTAPREFFVALCKELRAADVPIYFDEIQTFGRTLAPFAYQMLQLDAYADMVTVGKMTQVCATLYGNAMNPKPGLLSQTFTASTTALLAAKFILDKLESGGFYGPEGRNEQIHRRFCERFEKLNQKRPDVIRGPWGIGGMVAFTALDGSPASAKRVLHELFAAGVIAFAAGADPTRIRFLPSLLAVTDEEIDAVCEILERTLLRLHEE</sequence>
<dbReference type="PANTHER" id="PTHR11986:SF79">
    <property type="entry name" value="ACETYLORNITHINE AMINOTRANSFERASE, MITOCHONDRIAL"/>
    <property type="match status" value="1"/>
</dbReference>
<evidence type="ECO:0000256" key="5">
    <source>
        <dbReference type="RuleBase" id="RU003560"/>
    </source>
</evidence>
<evidence type="ECO:0000256" key="1">
    <source>
        <dbReference type="ARBA" id="ARBA00001933"/>
    </source>
</evidence>
<keyword evidence="4 5" id="KW-0663">Pyridoxal phosphate</keyword>
<dbReference type="AlphaFoldDB" id="A0A2S8GMX2"/>
<evidence type="ECO:0000313" key="7">
    <source>
        <dbReference type="Proteomes" id="UP000237819"/>
    </source>
</evidence>
<dbReference type="GO" id="GO:0030170">
    <property type="term" value="F:pyridoxal phosphate binding"/>
    <property type="evidence" value="ECO:0007669"/>
    <property type="project" value="InterPro"/>
</dbReference>
<dbReference type="InterPro" id="IPR015424">
    <property type="entry name" value="PyrdxlP-dep_Trfase"/>
</dbReference>
<evidence type="ECO:0000256" key="4">
    <source>
        <dbReference type="ARBA" id="ARBA00022898"/>
    </source>
</evidence>
<dbReference type="InterPro" id="IPR015422">
    <property type="entry name" value="PyrdxlP-dep_Trfase_small"/>
</dbReference>
<comment type="similarity">
    <text evidence="5">Belongs to the class-III pyridoxal-phosphate-dependent aminotransferase family.</text>
</comment>